<evidence type="ECO:0000256" key="9">
    <source>
        <dbReference type="RuleBase" id="RU003662"/>
    </source>
</evidence>
<evidence type="ECO:0000256" key="5">
    <source>
        <dbReference type="ARBA" id="ARBA00023141"/>
    </source>
</evidence>
<comment type="function">
    <text evidence="8">The alpha subunit is responsible for the aldol cleavage of indoleglycerol phosphate to indole and glyceraldehyde 3-phosphate.</text>
</comment>
<dbReference type="EC" id="4.2.1.20" evidence="8"/>
<feature type="active site" description="Proton acceptor" evidence="8">
    <location>
        <position position="60"/>
    </location>
</feature>
<evidence type="ECO:0000256" key="8">
    <source>
        <dbReference type="HAMAP-Rule" id="MF_00131"/>
    </source>
</evidence>
<keyword evidence="6 8" id="KW-0456">Lyase</keyword>
<organism evidence="10 11">
    <name type="scientific">Marichromatium gracile</name>
    <name type="common">Chromatium gracile</name>
    <dbReference type="NCBI Taxonomy" id="1048"/>
    <lineage>
        <taxon>Bacteria</taxon>
        <taxon>Pseudomonadati</taxon>
        <taxon>Pseudomonadota</taxon>
        <taxon>Gammaproteobacteria</taxon>
        <taxon>Chromatiales</taxon>
        <taxon>Chromatiaceae</taxon>
        <taxon>Marichromatium</taxon>
    </lineage>
</organism>
<gene>
    <name evidence="8" type="primary">trpA</name>
    <name evidence="10" type="ORF">AY586_14160</name>
</gene>
<dbReference type="HAMAP" id="MF_00131">
    <property type="entry name" value="Trp_synth_alpha"/>
    <property type="match status" value="1"/>
</dbReference>
<evidence type="ECO:0000256" key="1">
    <source>
        <dbReference type="ARBA" id="ARBA00004733"/>
    </source>
</evidence>
<dbReference type="EMBL" id="LSYU01000060">
    <property type="protein sequence ID" value="KXX64302.1"/>
    <property type="molecule type" value="Genomic_DNA"/>
</dbReference>
<dbReference type="RefSeq" id="WP_062275718.1">
    <property type="nucleotide sequence ID" value="NZ_LSYU01000060.1"/>
</dbReference>
<dbReference type="PANTHER" id="PTHR43406">
    <property type="entry name" value="TRYPTOPHAN SYNTHASE, ALPHA CHAIN"/>
    <property type="match status" value="1"/>
</dbReference>
<comment type="caution">
    <text evidence="10">The sequence shown here is derived from an EMBL/GenBank/DDBJ whole genome shotgun (WGS) entry which is preliminary data.</text>
</comment>
<protein>
    <recommendedName>
        <fullName evidence="8">Tryptophan synthase alpha chain</fullName>
        <ecNumber evidence="8">4.2.1.20</ecNumber>
    </recommendedName>
</protein>
<comment type="subunit">
    <text evidence="2 8">Tetramer of two alpha and two beta chains.</text>
</comment>
<keyword evidence="4 8" id="KW-0822">Tryptophan biosynthesis</keyword>
<dbReference type="PANTHER" id="PTHR43406:SF1">
    <property type="entry name" value="TRYPTOPHAN SYNTHASE ALPHA CHAIN, CHLOROPLASTIC"/>
    <property type="match status" value="1"/>
</dbReference>
<sequence>MSRISTRFEQLRAAHRTALIPFITAGDPRPETTVELMHAMVAAGADLIELGVPFSDPIADGPVIQRATERALARGVSLSGVLEMVRRFRERDADTPVVAMGYLNPIEVMGYGRFARAAAAAGLDGALIVDVPPEEGHDLVQALRTESVDLVYLLAPTSTERRISRIGEVASGFVYYVSVKGVTGAANLDADEVAAKVETIRARIPLPVGVGFGIKDGETAARVAAVADAVIVGSAIVKQIEALAETPEAIPPTIGDFIAELRGAIDAADAAANRPEQVTS</sequence>
<dbReference type="PROSITE" id="PS00167">
    <property type="entry name" value="TRP_SYNTHASE_ALPHA"/>
    <property type="match status" value="1"/>
</dbReference>
<dbReference type="Pfam" id="PF00290">
    <property type="entry name" value="Trp_syntA"/>
    <property type="match status" value="1"/>
</dbReference>
<dbReference type="Gene3D" id="3.20.20.70">
    <property type="entry name" value="Aldolase class I"/>
    <property type="match status" value="1"/>
</dbReference>
<reference evidence="10 11" key="1">
    <citation type="submission" date="2016-02" db="EMBL/GenBank/DDBJ databases">
        <title>Genome sequence of Marichromatium gracile YL-28, a purple sulfur bacterium.</title>
        <authorList>
            <person name="Zhao C."/>
            <person name="Hong X."/>
            <person name="Chen S."/>
            <person name="Yang S."/>
        </authorList>
    </citation>
    <scope>NUCLEOTIDE SEQUENCE [LARGE SCALE GENOMIC DNA]</scope>
    <source>
        <strain evidence="10 11">YL28</strain>
    </source>
</reference>
<comment type="pathway">
    <text evidence="1 8">Amino-acid biosynthesis; L-tryptophan biosynthesis; L-tryptophan from chorismate: step 5/5.</text>
</comment>
<comment type="similarity">
    <text evidence="8 9">Belongs to the TrpA family.</text>
</comment>
<keyword evidence="11" id="KW-1185">Reference proteome</keyword>
<accession>A0ABR5VGR0</accession>
<keyword evidence="5 8" id="KW-0057">Aromatic amino acid biosynthesis</keyword>
<feature type="active site" description="Proton acceptor" evidence="8">
    <location>
        <position position="49"/>
    </location>
</feature>
<dbReference type="Proteomes" id="UP000075766">
    <property type="component" value="Unassembled WGS sequence"/>
</dbReference>
<evidence type="ECO:0000256" key="3">
    <source>
        <dbReference type="ARBA" id="ARBA00022605"/>
    </source>
</evidence>
<name>A0ABR5VGR0_MARGR</name>
<dbReference type="InterPro" id="IPR013785">
    <property type="entry name" value="Aldolase_TIM"/>
</dbReference>
<evidence type="ECO:0000313" key="10">
    <source>
        <dbReference type="EMBL" id="KXX64302.1"/>
    </source>
</evidence>
<dbReference type="InterPro" id="IPR002028">
    <property type="entry name" value="Trp_synthase_suA"/>
</dbReference>
<proteinExistence type="inferred from homology"/>
<comment type="catalytic activity">
    <reaction evidence="7 8">
        <text>(1S,2R)-1-C-(indol-3-yl)glycerol 3-phosphate + L-serine = D-glyceraldehyde 3-phosphate + L-tryptophan + H2O</text>
        <dbReference type="Rhea" id="RHEA:10532"/>
        <dbReference type="ChEBI" id="CHEBI:15377"/>
        <dbReference type="ChEBI" id="CHEBI:33384"/>
        <dbReference type="ChEBI" id="CHEBI:57912"/>
        <dbReference type="ChEBI" id="CHEBI:58866"/>
        <dbReference type="ChEBI" id="CHEBI:59776"/>
        <dbReference type="EC" id="4.2.1.20"/>
    </reaction>
</comment>
<evidence type="ECO:0000313" key="11">
    <source>
        <dbReference type="Proteomes" id="UP000075766"/>
    </source>
</evidence>
<dbReference type="SUPFAM" id="SSF51366">
    <property type="entry name" value="Ribulose-phoshate binding barrel"/>
    <property type="match status" value="1"/>
</dbReference>
<keyword evidence="3 8" id="KW-0028">Amino-acid biosynthesis</keyword>
<dbReference type="InterPro" id="IPR011060">
    <property type="entry name" value="RibuloseP-bd_barrel"/>
</dbReference>
<evidence type="ECO:0000256" key="6">
    <source>
        <dbReference type="ARBA" id="ARBA00023239"/>
    </source>
</evidence>
<dbReference type="CDD" id="cd04724">
    <property type="entry name" value="Tryptophan_synthase_alpha"/>
    <property type="match status" value="1"/>
</dbReference>
<dbReference type="InterPro" id="IPR018204">
    <property type="entry name" value="Trp_synthase_alpha_AS"/>
</dbReference>
<dbReference type="NCBIfam" id="TIGR00262">
    <property type="entry name" value="trpA"/>
    <property type="match status" value="1"/>
</dbReference>
<evidence type="ECO:0000256" key="4">
    <source>
        <dbReference type="ARBA" id="ARBA00022822"/>
    </source>
</evidence>
<evidence type="ECO:0000256" key="2">
    <source>
        <dbReference type="ARBA" id="ARBA00011270"/>
    </source>
</evidence>
<evidence type="ECO:0000256" key="7">
    <source>
        <dbReference type="ARBA" id="ARBA00049047"/>
    </source>
</evidence>